<reference evidence="3 4" key="1">
    <citation type="submission" date="2018-06" db="EMBL/GenBank/DDBJ databases">
        <authorList>
            <consortium name="Pathogen Informatics"/>
            <person name="Doyle S."/>
        </authorList>
    </citation>
    <scope>NUCLEOTIDE SEQUENCE [LARGE SCALE GENOMIC DNA]</scope>
    <source>
        <strain evidence="3 4">NCTC13830</strain>
    </source>
</reference>
<feature type="compositionally biased region" description="Basic and acidic residues" evidence="1">
    <location>
        <begin position="48"/>
        <end position="58"/>
    </location>
</feature>
<feature type="chain" id="PRO_5016921474" evidence="2">
    <location>
        <begin position="23"/>
        <end position="58"/>
    </location>
</feature>
<keyword evidence="2" id="KW-0732">Signal</keyword>
<gene>
    <name evidence="3" type="ORF">NCTC13830_02215</name>
</gene>
<name>A0A380G4C7_9STAP</name>
<evidence type="ECO:0000313" key="4">
    <source>
        <dbReference type="Proteomes" id="UP000254047"/>
    </source>
</evidence>
<accession>A0A380G4C7</accession>
<feature type="region of interest" description="Disordered" evidence="1">
    <location>
        <begin position="20"/>
        <end position="58"/>
    </location>
</feature>
<dbReference type="RefSeq" id="WP_167849385.1">
    <property type="nucleotide sequence ID" value="NZ_PPQT01000023.1"/>
</dbReference>
<organism evidence="3 4">
    <name type="scientific">Staphylococcus petrasii</name>
    <dbReference type="NCBI Taxonomy" id="1276936"/>
    <lineage>
        <taxon>Bacteria</taxon>
        <taxon>Bacillati</taxon>
        <taxon>Bacillota</taxon>
        <taxon>Bacilli</taxon>
        <taxon>Bacillales</taxon>
        <taxon>Staphylococcaceae</taxon>
        <taxon>Staphylococcus</taxon>
    </lineage>
</organism>
<feature type="compositionally biased region" description="Basic and acidic residues" evidence="1">
    <location>
        <begin position="23"/>
        <end position="39"/>
    </location>
</feature>
<dbReference type="AlphaFoldDB" id="A0A380G4C7"/>
<keyword evidence="3" id="KW-0449">Lipoprotein</keyword>
<sequence length="58" mass="6396">MKKVAFLILSSFLLLGACSSHDNSTKDVKESTHKKDNPKAHKSSGNSERTDGKKIDKH</sequence>
<evidence type="ECO:0000256" key="1">
    <source>
        <dbReference type="SAM" id="MobiDB-lite"/>
    </source>
</evidence>
<proteinExistence type="predicted"/>
<evidence type="ECO:0000256" key="2">
    <source>
        <dbReference type="SAM" id="SignalP"/>
    </source>
</evidence>
<dbReference type="PROSITE" id="PS51257">
    <property type="entry name" value="PROKAR_LIPOPROTEIN"/>
    <property type="match status" value="1"/>
</dbReference>
<dbReference type="EMBL" id="UHDO01000001">
    <property type="protein sequence ID" value="SUM44811.1"/>
    <property type="molecule type" value="Genomic_DNA"/>
</dbReference>
<evidence type="ECO:0000313" key="3">
    <source>
        <dbReference type="EMBL" id="SUM44811.1"/>
    </source>
</evidence>
<protein>
    <submittedName>
        <fullName evidence="3">Putative lipoprotein</fullName>
    </submittedName>
</protein>
<feature type="signal peptide" evidence="2">
    <location>
        <begin position="1"/>
        <end position="22"/>
    </location>
</feature>
<dbReference type="Proteomes" id="UP000254047">
    <property type="component" value="Unassembled WGS sequence"/>
</dbReference>